<proteinExistence type="predicted"/>
<dbReference type="InterPro" id="IPR036388">
    <property type="entry name" value="WH-like_DNA-bd_sf"/>
</dbReference>
<dbReference type="OrthoDB" id="9785884at2"/>
<evidence type="ECO:0000313" key="1">
    <source>
        <dbReference type="EMBL" id="KNY29059.1"/>
    </source>
</evidence>
<keyword evidence="2" id="KW-1185">Reference proteome</keyword>
<dbReference type="STRING" id="398512.Bccel_4333"/>
<comment type="caution">
    <text evidence="1">The sequence shown here is derived from an EMBL/GenBank/DDBJ whole genome shotgun (WGS) entry which is preliminary data.</text>
</comment>
<organism evidence="1 2">
    <name type="scientific">Pseudobacteroides cellulosolvens ATCC 35603 = DSM 2933</name>
    <dbReference type="NCBI Taxonomy" id="398512"/>
    <lineage>
        <taxon>Bacteria</taxon>
        <taxon>Bacillati</taxon>
        <taxon>Bacillota</taxon>
        <taxon>Clostridia</taxon>
        <taxon>Eubacteriales</taxon>
        <taxon>Oscillospiraceae</taxon>
        <taxon>Pseudobacteroides</taxon>
    </lineage>
</organism>
<accession>A0A0L6JTL1</accession>
<evidence type="ECO:0000313" key="2">
    <source>
        <dbReference type="Proteomes" id="UP000036923"/>
    </source>
</evidence>
<dbReference type="EMBL" id="LGTC01000001">
    <property type="protein sequence ID" value="KNY29059.1"/>
    <property type="molecule type" value="Genomic_DNA"/>
</dbReference>
<reference evidence="2" key="1">
    <citation type="submission" date="2015-07" db="EMBL/GenBank/DDBJ databases">
        <title>Near-Complete Genome Sequence of the Cellulolytic Bacterium Bacteroides (Pseudobacteroides) cellulosolvens ATCC 35603.</title>
        <authorList>
            <person name="Dassa B."/>
            <person name="Utturkar S.M."/>
            <person name="Klingeman D.M."/>
            <person name="Hurt R.A."/>
            <person name="Keller M."/>
            <person name="Xu J."/>
            <person name="Reddy Y.H.K."/>
            <person name="Borovok I."/>
            <person name="Grinberg I.R."/>
            <person name="Lamed R."/>
            <person name="Zhivin O."/>
            <person name="Bayer E.A."/>
            <person name="Brown S.D."/>
        </authorList>
    </citation>
    <scope>NUCLEOTIDE SEQUENCE [LARGE SCALE GENOMIC DNA]</scope>
    <source>
        <strain evidence="2">DSM 2933</strain>
    </source>
</reference>
<dbReference type="SUPFAM" id="SSF88659">
    <property type="entry name" value="Sigma3 and sigma4 domains of RNA polymerase sigma factors"/>
    <property type="match status" value="1"/>
</dbReference>
<gene>
    <name evidence="1" type="ORF">Bccel_4333</name>
</gene>
<dbReference type="Gene3D" id="1.10.10.10">
    <property type="entry name" value="Winged helix-like DNA-binding domain superfamily/Winged helix DNA-binding domain"/>
    <property type="match status" value="1"/>
</dbReference>
<name>A0A0L6JTL1_9FIRM</name>
<dbReference type="InterPro" id="IPR013324">
    <property type="entry name" value="RNA_pol_sigma_r3/r4-like"/>
</dbReference>
<dbReference type="AlphaFoldDB" id="A0A0L6JTL1"/>
<protein>
    <submittedName>
        <fullName evidence="1">Uncharacterized protein</fullName>
    </submittedName>
</protein>
<dbReference type="Proteomes" id="UP000036923">
    <property type="component" value="Unassembled WGS sequence"/>
</dbReference>
<sequence length="194" mass="22494">MDKKALETIVEKGCSRSFKRVLVELTSAVNKASRDYYKETESLLYKYSVLKQKVIEDERDIQEGEIRLKEKSKDIIRFSGNGGAKPPEDQVAEEYYRSRRASMERTKLRVKEIERGIDRFRSDRYFRIVELKYGIPPENFDWEGENLSQRLAEFEPLSVEEIALELGCGESTVKRNRNRLVNALKVAIFGGDAT</sequence>
<dbReference type="eggNOG" id="COG1595">
    <property type="taxonomic scope" value="Bacteria"/>
</dbReference>
<dbReference type="RefSeq" id="WP_036937252.1">
    <property type="nucleotide sequence ID" value="NZ_JQKC01000005.1"/>
</dbReference>